<reference evidence="1 2" key="1">
    <citation type="submission" date="2018-10" db="EMBL/GenBank/DDBJ databases">
        <title>Transmission dynamics of multidrug resistant bacteria on intensive care unit surfaces.</title>
        <authorList>
            <person name="D'Souza A.W."/>
            <person name="Potter R.F."/>
            <person name="Wallace M."/>
            <person name="Shupe A."/>
            <person name="Patel S."/>
            <person name="Sun S."/>
            <person name="Gul D."/>
            <person name="Kwon J.H."/>
            <person name="Andleeb S."/>
            <person name="Burnham C.-A.D."/>
            <person name="Dantas G."/>
        </authorList>
    </citation>
    <scope>NUCLEOTIDE SEQUENCE [LARGE SCALE GENOMIC DNA]</scope>
    <source>
        <strain evidence="1 2">AJ_385</strain>
    </source>
</reference>
<organism evidence="1 2">
    <name type="scientific">Acinetobacter johnsonii</name>
    <dbReference type="NCBI Taxonomy" id="40214"/>
    <lineage>
        <taxon>Bacteria</taxon>
        <taxon>Pseudomonadati</taxon>
        <taxon>Pseudomonadota</taxon>
        <taxon>Gammaproteobacteria</taxon>
        <taxon>Moraxellales</taxon>
        <taxon>Moraxellaceae</taxon>
        <taxon>Acinetobacter</taxon>
    </lineage>
</organism>
<dbReference type="Proteomes" id="UP000277537">
    <property type="component" value="Unassembled WGS sequence"/>
</dbReference>
<dbReference type="EMBL" id="RHXE01000184">
    <property type="protein sequence ID" value="RSE12399.1"/>
    <property type="molecule type" value="Genomic_DNA"/>
</dbReference>
<dbReference type="RefSeq" id="WP_125275192.1">
    <property type="nucleotide sequence ID" value="NZ_RHXE01000184.1"/>
</dbReference>
<gene>
    <name evidence="1" type="ORF">EGT73_19795</name>
</gene>
<dbReference type="AlphaFoldDB" id="A0A427UIS8"/>
<sequence length="72" mass="8104">MKNPNKIKISWLDSCPNCDCSEHVVETVEGTNEWLYSSDKVTCGECEHTGEIEADGETAWVNWDEVKVNDSP</sequence>
<comment type="caution">
    <text evidence="1">The sequence shown here is derived from an EMBL/GenBank/DDBJ whole genome shotgun (WGS) entry which is preliminary data.</text>
</comment>
<protein>
    <submittedName>
        <fullName evidence="1">Uncharacterized protein</fullName>
    </submittedName>
</protein>
<evidence type="ECO:0000313" key="2">
    <source>
        <dbReference type="Proteomes" id="UP000277537"/>
    </source>
</evidence>
<evidence type="ECO:0000313" key="1">
    <source>
        <dbReference type="EMBL" id="RSE12399.1"/>
    </source>
</evidence>
<accession>A0A427UIS8</accession>
<name>A0A427UIS8_ACIJO</name>
<proteinExistence type="predicted"/>